<reference evidence="1 2" key="2">
    <citation type="journal article" date="2016" name="Genome Announc.">
        <title>Complete Genome Sequence of Sphingopyxis macrogoltabida Strain 203N (NBRC 111659), a Polyethylene Glycol Degrader.</title>
        <authorList>
            <person name="Ohtsubo Y."/>
            <person name="Nonoyama S."/>
            <person name="Nagata Y."/>
            <person name="Numata M."/>
            <person name="Tsuchikane K."/>
            <person name="Hosoyama A."/>
            <person name="Yamazoe A."/>
            <person name="Tsuda M."/>
            <person name="Fujita N."/>
            <person name="Kawai F."/>
        </authorList>
    </citation>
    <scope>NUCLEOTIDE SEQUENCE [LARGE SCALE GENOMIC DNA]</scope>
    <source>
        <strain evidence="1 2">203N</strain>
    </source>
</reference>
<protein>
    <submittedName>
        <fullName evidence="1">Uncharacterized protein</fullName>
    </submittedName>
</protein>
<proteinExistence type="predicted"/>
<sequence length="89" mass="9817">MNGHLAKHDQRELAVPAVLDDASQSGKGAVGHRNLRALGEDVTLAALPHQRNPALFGTELGKLGFGNDRNPALMMKDRKRRVRIDGRRR</sequence>
<dbReference type="AlphaFoldDB" id="A0AAC8Z1R8"/>
<keyword evidence="2" id="KW-1185">Reference proteome</keyword>
<reference evidence="2" key="1">
    <citation type="submission" date="2015-11" db="EMBL/GenBank/DDBJ databases">
        <title>Complete genome sequence of a polyethylene-glycol degrader Sphingopyxis macrogoltabida 203N (NBRC 111659).</title>
        <authorList>
            <person name="Yoshiyuki O."/>
            <person name="Shouta N."/>
            <person name="Nagata Y."/>
            <person name="Numata M."/>
            <person name="Tsuchikane K."/>
            <person name="Hosoyama A."/>
            <person name="Yamazoe A."/>
            <person name="Tsuda M."/>
            <person name="Fujita N."/>
            <person name="Kawai F."/>
        </authorList>
    </citation>
    <scope>NUCLEOTIDE SEQUENCE [LARGE SCALE GENOMIC DNA]</scope>
    <source>
        <strain evidence="2">203N</strain>
    </source>
</reference>
<evidence type="ECO:0000313" key="1">
    <source>
        <dbReference type="EMBL" id="AMU90375.1"/>
    </source>
</evidence>
<dbReference type="Proteomes" id="UP000076088">
    <property type="component" value="Chromosome"/>
</dbReference>
<dbReference type="EMBL" id="CP013344">
    <property type="protein sequence ID" value="AMU90375.1"/>
    <property type="molecule type" value="Genomic_DNA"/>
</dbReference>
<organism evidence="1 2">
    <name type="scientific">Sphingopyxis macrogoltabida</name>
    <name type="common">Sphingomonas macrogoltabidus</name>
    <dbReference type="NCBI Taxonomy" id="33050"/>
    <lineage>
        <taxon>Bacteria</taxon>
        <taxon>Pseudomonadati</taxon>
        <taxon>Pseudomonadota</taxon>
        <taxon>Alphaproteobacteria</taxon>
        <taxon>Sphingomonadales</taxon>
        <taxon>Sphingomonadaceae</taxon>
        <taxon>Sphingopyxis</taxon>
    </lineage>
</organism>
<accession>A0AAC8Z1R8</accession>
<evidence type="ECO:0000313" key="2">
    <source>
        <dbReference type="Proteomes" id="UP000076088"/>
    </source>
</evidence>
<gene>
    <name evidence="1" type="ORF">ATM17_15215</name>
</gene>
<name>A0AAC8Z1R8_SPHMC</name>